<dbReference type="VEuPathDB" id="ToxoDB:EMH_0080900"/>
<dbReference type="PROSITE" id="PS51257">
    <property type="entry name" value="PROKAR_LIPOPROTEIN"/>
    <property type="match status" value="1"/>
</dbReference>
<reference evidence="2" key="1">
    <citation type="submission" date="2013-10" db="EMBL/GenBank/DDBJ databases">
        <title>Genomic analysis of the causative agents of coccidiosis in chickens.</title>
        <authorList>
            <person name="Reid A.J."/>
            <person name="Blake D."/>
            <person name="Billington K."/>
            <person name="Browne H."/>
            <person name="Dunn M."/>
            <person name="Hung S."/>
            <person name="Kawahara F."/>
            <person name="Miranda-Saavedra D."/>
            <person name="Mourier T."/>
            <person name="Nagra H."/>
            <person name="Otto T.D."/>
            <person name="Rawlings N."/>
            <person name="Sanchez A."/>
            <person name="Sanders M."/>
            <person name="Subramaniam C."/>
            <person name="Tay Y."/>
            <person name="Dear P."/>
            <person name="Doerig C."/>
            <person name="Gruber A."/>
            <person name="Parkinson J."/>
            <person name="Shirley M."/>
            <person name="Wan K.L."/>
            <person name="Berriman M."/>
            <person name="Tomley F."/>
            <person name="Pain A."/>
        </authorList>
    </citation>
    <scope>NUCLEOTIDE SEQUENCE [LARGE SCALE GENOMIC DNA]</scope>
    <source>
        <strain evidence="2">Houghton</strain>
    </source>
</reference>
<dbReference type="EMBL" id="HG735843">
    <property type="protein sequence ID" value="CDJ36361.1"/>
    <property type="molecule type" value="Genomic_DNA"/>
</dbReference>
<protein>
    <submittedName>
        <fullName evidence="2">Uncharacterized protein</fullName>
    </submittedName>
</protein>
<sequence length="94" mass="9710">MLRLLLSASAAAAACICRRTLGQQWRISVLELQQRQTEHLLQRIDHAAAALAELEVLRQLLSSKQAPGGGVKAVDEGVRGGEAAGAAAAAAAAI</sequence>
<evidence type="ECO:0000313" key="3">
    <source>
        <dbReference type="Proteomes" id="UP000030744"/>
    </source>
</evidence>
<keyword evidence="3" id="KW-1185">Reference proteome</keyword>
<gene>
    <name evidence="2" type="ORF">EMH_0080900</name>
</gene>
<feature type="chain" id="PRO_5004672987" evidence="1">
    <location>
        <begin position="23"/>
        <end position="94"/>
    </location>
</feature>
<keyword evidence="1" id="KW-0732">Signal</keyword>
<feature type="signal peptide" evidence="1">
    <location>
        <begin position="1"/>
        <end position="22"/>
    </location>
</feature>
<dbReference type="RefSeq" id="XP_037878650.1">
    <property type="nucleotide sequence ID" value="XM_038022796.1"/>
</dbReference>
<dbReference type="OrthoDB" id="350614at2759"/>
<evidence type="ECO:0000256" key="1">
    <source>
        <dbReference type="SAM" id="SignalP"/>
    </source>
</evidence>
<reference evidence="2" key="2">
    <citation type="submission" date="2013-10" db="EMBL/GenBank/DDBJ databases">
        <authorList>
            <person name="Aslett M."/>
        </authorList>
    </citation>
    <scope>NUCLEOTIDE SEQUENCE [LARGE SCALE GENOMIC DNA]</scope>
    <source>
        <strain evidence="2">Houghton</strain>
    </source>
</reference>
<proteinExistence type="predicted"/>
<dbReference type="Proteomes" id="UP000030744">
    <property type="component" value="Unassembled WGS sequence"/>
</dbReference>
<name>U6KHV8_9EIME</name>
<organism evidence="2 3">
    <name type="scientific">Eimeria mitis</name>
    <dbReference type="NCBI Taxonomy" id="44415"/>
    <lineage>
        <taxon>Eukaryota</taxon>
        <taxon>Sar</taxon>
        <taxon>Alveolata</taxon>
        <taxon>Apicomplexa</taxon>
        <taxon>Conoidasida</taxon>
        <taxon>Coccidia</taxon>
        <taxon>Eucoccidiorida</taxon>
        <taxon>Eimeriorina</taxon>
        <taxon>Eimeriidae</taxon>
        <taxon>Eimeria</taxon>
    </lineage>
</organism>
<evidence type="ECO:0000313" key="2">
    <source>
        <dbReference type="EMBL" id="CDJ36361.1"/>
    </source>
</evidence>
<accession>U6KHV8</accession>
<dbReference type="AlphaFoldDB" id="U6KHV8"/>
<dbReference type="GeneID" id="60404345"/>